<keyword evidence="4" id="KW-0472">Membrane</keyword>
<dbReference type="eggNOG" id="ENOG502QSA3">
    <property type="taxonomic scope" value="Eukaryota"/>
</dbReference>
<dbReference type="VEuPathDB" id="FungiDB:AMAG_07214"/>
<dbReference type="Gene3D" id="1.50.40.10">
    <property type="entry name" value="Mitochondrial carrier domain"/>
    <property type="match status" value="1"/>
</dbReference>
<dbReference type="SUPFAM" id="SSF103506">
    <property type="entry name" value="Mitochondrial carrier"/>
    <property type="match status" value="1"/>
</dbReference>
<protein>
    <recommendedName>
        <fullName evidence="8">Mitochondrial carrier</fullName>
    </recommendedName>
</protein>
<proteinExistence type="predicted"/>
<accession>A0A0L0SHL1</accession>
<evidence type="ECO:0008006" key="8">
    <source>
        <dbReference type="Google" id="ProtNLM"/>
    </source>
</evidence>
<evidence type="ECO:0000313" key="6">
    <source>
        <dbReference type="EMBL" id="KNE61947.1"/>
    </source>
</evidence>
<feature type="region of interest" description="Disordered" evidence="5">
    <location>
        <begin position="117"/>
        <end position="174"/>
    </location>
</feature>
<keyword evidence="7" id="KW-1185">Reference proteome</keyword>
<evidence type="ECO:0000256" key="1">
    <source>
        <dbReference type="ARBA" id="ARBA00004370"/>
    </source>
</evidence>
<reference evidence="6 7" key="1">
    <citation type="submission" date="2009-11" db="EMBL/GenBank/DDBJ databases">
        <title>Annotation of Allomyces macrogynus ATCC 38327.</title>
        <authorList>
            <consortium name="The Broad Institute Genome Sequencing Platform"/>
            <person name="Russ C."/>
            <person name="Cuomo C."/>
            <person name="Burger G."/>
            <person name="Gray M.W."/>
            <person name="Holland P.W.H."/>
            <person name="King N."/>
            <person name="Lang F.B.F."/>
            <person name="Roger A.J."/>
            <person name="Ruiz-Trillo I."/>
            <person name="Young S.K."/>
            <person name="Zeng Q."/>
            <person name="Gargeya S."/>
            <person name="Fitzgerald M."/>
            <person name="Haas B."/>
            <person name="Abouelleil A."/>
            <person name="Alvarado L."/>
            <person name="Arachchi H.M."/>
            <person name="Berlin A."/>
            <person name="Chapman S.B."/>
            <person name="Gearin G."/>
            <person name="Goldberg J."/>
            <person name="Griggs A."/>
            <person name="Gujja S."/>
            <person name="Hansen M."/>
            <person name="Heiman D."/>
            <person name="Howarth C."/>
            <person name="Larimer J."/>
            <person name="Lui A."/>
            <person name="MacDonald P.J.P."/>
            <person name="McCowen C."/>
            <person name="Montmayeur A."/>
            <person name="Murphy C."/>
            <person name="Neiman D."/>
            <person name="Pearson M."/>
            <person name="Priest M."/>
            <person name="Roberts A."/>
            <person name="Saif S."/>
            <person name="Shea T."/>
            <person name="Sisk P."/>
            <person name="Stolte C."/>
            <person name="Sykes S."/>
            <person name="Wortman J."/>
            <person name="Nusbaum C."/>
            <person name="Birren B."/>
        </authorList>
    </citation>
    <scope>NUCLEOTIDE SEQUENCE [LARGE SCALE GENOMIC DNA]</scope>
    <source>
        <strain evidence="6 7">ATCC 38327</strain>
    </source>
</reference>
<dbReference type="OrthoDB" id="77989at2759"/>
<keyword evidence="3" id="KW-1133">Transmembrane helix</keyword>
<keyword evidence="2" id="KW-0812">Transmembrane</keyword>
<reference evidence="7" key="2">
    <citation type="submission" date="2009-11" db="EMBL/GenBank/DDBJ databases">
        <title>The Genome Sequence of Allomyces macrogynus strain ATCC 38327.</title>
        <authorList>
            <consortium name="The Broad Institute Genome Sequencing Platform"/>
            <person name="Russ C."/>
            <person name="Cuomo C."/>
            <person name="Shea T."/>
            <person name="Young S.K."/>
            <person name="Zeng Q."/>
            <person name="Koehrsen M."/>
            <person name="Haas B."/>
            <person name="Borodovsky M."/>
            <person name="Guigo R."/>
            <person name="Alvarado L."/>
            <person name="Berlin A."/>
            <person name="Borenstein D."/>
            <person name="Chen Z."/>
            <person name="Engels R."/>
            <person name="Freedman E."/>
            <person name="Gellesch M."/>
            <person name="Goldberg J."/>
            <person name="Griggs A."/>
            <person name="Gujja S."/>
            <person name="Heiman D."/>
            <person name="Hepburn T."/>
            <person name="Howarth C."/>
            <person name="Jen D."/>
            <person name="Larson L."/>
            <person name="Lewis B."/>
            <person name="Mehta T."/>
            <person name="Park D."/>
            <person name="Pearson M."/>
            <person name="Roberts A."/>
            <person name="Saif S."/>
            <person name="Shenoy N."/>
            <person name="Sisk P."/>
            <person name="Stolte C."/>
            <person name="Sykes S."/>
            <person name="Walk T."/>
            <person name="White J."/>
            <person name="Yandava C."/>
            <person name="Burger G."/>
            <person name="Gray M.W."/>
            <person name="Holland P.W.H."/>
            <person name="King N."/>
            <person name="Lang F.B.F."/>
            <person name="Roger A.J."/>
            <person name="Ruiz-Trillo I."/>
            <person name="Lander E."/>
            <person name="Nusbaum C."/>
        </authorList>
    </citation>
    <scope>NUCLEOTIDE SEQUENCE [LARGE SCALE GENOMIC DNA]</scope>
    <source>
        <strain evidence="7">ATCC 38327</strain>
    </source>
</reference>
<sequence>MNAADYESAATLPVPPAGSLSAFYGAPGAVRYAPGPLGDDGPYAYSTQDDMDEDSVVSPGSYARYAGLRFLGLAIWSPYMVASTLLSVQYLPNLATRQRLAYLGSSSDEEDDIVRNAVSSSDDEDNVQSGSERVNGDDDDPFDALFNRPTTSAVPPRSADSRAPPTDKDGFVLHTYADDNSTRPLTMLPPLTGGLWSTVRAVRTHPDEGTLSLYKGLFSEFLRTMLDETMAPTLTASLCEWLGIDDTLLPVDHDNPIPITLVTTVAGVAVDVLLSPLEIARDRLIVQTARPSDRKYHGFLHAVRAQFSDPRSNPYVVTNFLVPTVAVSLTAHAFALATPLIIDRGLGISETYNPIKYATLELALNLARDLALTPLRNIMTRLYTQPAYHPRDGRPWLPAVPQSAVPYTGIRDCWTRMVREEGGARSELRKALGAAAGAAHAADRLRRKRRARRGDAGTAQYGWFAALEPLYQGFGIRVGTNVAYFLMRIMSEYIDSLGLEEDEF</sequence>
<evidence type="ECO:0000256" key="3">
    <source>
        <dbReference type="ARBA" id="ARBA00022989"/>
    </source>
</evidence>
<dbReference type="AlphaFoldDB" id="A0A0L0SHL1"/>
<dbReference type="InterPro" id="IPR023395">
    <property type="entry name" value="MCP_dom_sf"/>
</dbReference>
<feature type="compositionally biased region" description="Basic and acidic residues" evidence="5">
    <location>
        <begin position="165"/>
        <end position="174"/>
    </location>
</feature>
<evidence type="ECO:0000256" key="2">
    <source>
        <dbReference type="ARBA" id="ARBA00022692"/>
    </source>
</evidence>
<comment type="subcellular location">
    <subcellularLocation>
        <location evidence="1">Membrane</location>
    </subcellularLocation>
</comment>
<dbReference type="OMA" id="VTWVYEM"/>
<organism evidence="6 7">
    <name type="scientific">Allomyces macrogynus (strain ATCC 38327)</name>
    <name type="common">Allomyces javanicus var. macrogynus</name>
    <dbReference type="NCBI Taxonomy" id="578462"/>
    <lineage>
        <taxon>Eukaryota</taxon>
        <taxon>Fungi</taxon>
        <taxon>Fungi incertae sedis</taxon>
        <taxon>Blastocladiomycota</taxon>
        <taxon>Blastocladiomycetes</taxon>
        <taxon>Blastocladiales</taxon>
        <taxon>Blastocladiaceae</taxon>
        <taxon>Allomyces</taxon>
    </lineage>
</organism>
<evidence type="ECO:0000256" key="5">
    <source>
        <dbReference type="SAM" id="MobiDB-lite"/>
    </source>
</evidence>
<name>A0A0L0SHL1_ALLM3</name>
<dbReference type="STRING" id="578462.A0A0L0SHL1"/>
<dbReference type="EMBL" id="GG745339">
    <property type="protein sequence ID" value="KNE61947.1"/>
    <property type="molecule type" value="Genomic_DNA"/>
</dbReference>
<evidence type="ECO:0000256" key="4">
    <source>
        <dbReference type="ARBA" id="ARBA00023136"/>
    </source>
</evidence>
<gene>
    <name evidence="6" type="ORF">AMAG_07214</name>
</gene>
<dbReference type="GO" id="GO:0016020">
    <property type="term" value="C:membrane"/>
    <property type="evidence" value="ECO:0007669"/>
    <property type="project" value="UniProtKB-SubCell"/>
</dbReference>
<evidence type="ECO:0000313" key="7">
    <source>
        <dbReference type="Proteomes" id="UP000054350"/>
    </source>
</evidence>
<dbReference type="Proteomes" id="UP000054350">
    <property type="component" value="Unassembled WGS sequence"/>
</dbReference>